<evidence type="ECO:0000256" key="2">
    <source>
        <dbReference type="ARBA" id="ARBA00006727"/>
    </source>
</evidence>
<evidence type="ECO:0000259" key="4">
    <source>
        <dbReference type="PROSITE" id="PS50850"/>
    </source>
</evidence>
<dbReference type="InterPro" id="IPR020846">
    <property type="entry name" value="MFS_dom"/>
</dbReference>
<protein>
    <submittedName>
        <fullName evidence="5">MFS monocarboxylate</fullName>
    </submittedName>
</protein>
<feature type="transmembrane region" description="Helical" evidence="3">
    <location>
        <begin position="361"/>
        <end position="384"/>
    </location>
</feature>
<comment type="similarity">
    <text evidence="2">Belongs to the major facilitator superfamily. Monocarboxylate porter (TC 2.A.1.13) family.</text>
</comment>
<organism evidence="5 6">
    <name type="scientific">Colletotrichum plurivorum</name>
    <dbReference type="NCBI Taxonomy" id="2175906"/>
    <lineage>
        <taxon>Eukaryota</taxon>
        <taxon>Fungi</taxon>
        <taxon>Dikarya</taxon>
        <taxon>Ascomycota</taxon>
        <taxon>Pezizomycotina</taxon>
        <taxon>Sordariomycetes</taxon>
        <taxon>Hypocreomycetidae</taxon>
        <taxon>Glomerellales</taxon>
        <taxon>Glomerellaceae</taxon>
        <taxon>Colletotrichum</taxon>
        <taxon>Colletotrichum orchidearum species complex</taxon>
    </lineage>
</organism>
<feature type="transmembrane region" description="Helical" evidence="3">
    <location>
        <begin position="271"/>
        <end position="293"/>
    </location>
</feature>
<feature type="domain" description="Major facilitator superfamily (MFS) profile" evidence="4">
    <location>
        <begin position="66"/>
        <end position="462"/>
    </location>
</feature>
<evidence type="ECO:0000256" key="1">
    <source>
        <dbReference type="ARBA" id="ARBA00004141"/>
    </source>
</evidence>
<feature type="transmembrane region" description="Helical" evidence="3">
    <location>
        <begin position="195"/>
        <end position="218"/>
    </location>
</feature>
<dbReference type="PROSITE" id="PS50850">
    <property type="entry name" value="MFS"/>
    <property type="match status" value="1"/>
</dbReference>
<feature type="transmembrane region" description="Helical" evidence="3">
    <location>
        <begin position="137"/>
        <end position="155"/>
    </location>
</feature>
<feature type="transmembrane region" description="Helical" evidence="3">
    <location>
        <begin position="161"/>
        <end position="183"/>
    </location>
</feature>
<feature type="transmembrane region" description="Helical" evidence="3">
    <location>
        <begin position="305"/>
        <end position="324"/>
    </location>
</feature>
<evidence type="ECO:0000313" key="6">
    <source>
        <dbReference type="Proteomes" id="UP000654918"/>
    </source>
</evidence>
<evidence type="ECO:0000313" key="5">
    <source>
        <dbReference type="EMBL" id="KAF6824055.1"/>
    </source>
</evidence>
<name>A0A8H6K409_9PEZI</name>
<keyword evidence="3" id="KW-0472">Membrane</keyword>
<dbReference type="AlphaFoldDB" id="A0A8H6K409"/>
<dbReference type="Pfam" id="PF07690">
    <property type="entry name" value="MFS_1"/>
    <property type="match status" value="1"/>
</dbReference>
<feature type="transmembrane region" description="Helical" evidence="3">
    <location>
        <begin position="396"/>
        <end position="421"/>
    </location>
</feature>
<dbReference type="InterPro" id="IPR011701">
    <property type="entry name" value="MFS"/>
</dbReference>
<feature type="transmembrane region" description="Helical" evidence="3">
    <location>
        <begin position="108"/>
        <end position="130"/>
    </location>
</feature>
<feature type="transmembrane region" description="Helical" evidence="3">
    <location>
        <begin position="427"/>
        <end position="449"/>
    </location>
</feature>
<proteinExistence type="inferred from homology"/>
<keyword evidence="3" id="KW-0812">Transmembrane</keyword>
<comment type="caution">
    <text evidence="5">The sequence shown here is derived from an EMBL/GenBank/DDBJ whole genome shotgun (WGS) entry which is preliminary data.</text>
</comment>
<dbReference type="GO" id="GO:0022857">
    <property type="term" value="F:transmembrane transporter activity"/>
    <property type="evidence" value="ECO:0007669"/>
    <property type="project" value="InterPro"/>
</dbReference>
<dbReference type="Gene3D" id="1.20.1250.20">
    <property type="entry name" value="MFS general substrate transporter like domains"/>
    <property type="match status" value="2"/>
</dbReference>
<dbReference type="Proteomes" id="UP000654918">
    <property type="component" value="Unassembled WGS sequence"/>
</dbReference>
<keyword evidence="3" id="KW-1133">Transmembrane helix</keyword>
<evidence type="ECO:0000256" key="3">
    <source>
        <dbReference type="SAM" id="Phobius"/>
    </source>
</evidence>
<gene>
    <name evidence="5" type="ORF">CPLU01_11051</name>
</gene>
<feature type="transmembrane region" description="Helical" evidence="3">
    <location>
        <begin position="336"/>
        <end position="355"/>
    </location>
</feature>
<dbReference type="InterPro" id="IPR050327">
    <property type="entry name" value="Proton-linked_MCT"/>
</dbReference>
<reference evidence="5" key="1">
    <citation type="journal article" date="2020" name="Phytopathology">
        <title>Genome Sequence Resources of Colletotrichum truncatum, C. plurivorum, C. musicola, and C. sojae: Four Species Pathogenic to Soybean (Glycine max).</title>
        <authorList>
            <person name="Rogerio F."/>
            <person name="Boufleur T.R."/>
            <person name="Ciampi-Guillardi M."/>
            <person name="Sukno S.A."/>
            <person name="Thon M.R."/>
            <person name="Massola Junior N.S."/>
            <person name="Baroncelli R."/>
        </authorList>
    </citation>
    <scope>NUCLEOTIDE SEQUENCE</scope>
    <source>
        <strain evidence="5">LFN00145</strain>
    </source>
</reference>
<comment type="subcellular location">
    <subcellularLocation>
        <location evidence="1">Membrane</location>
        <topology evidence="1">Multi-pass membrane protein</topology>
    </subcellularLocation>
</comment>
<dbReference type="PANTHER" id="PTHR11360">
    <property type="entry name" value="MONOCARBOXYLATE TRANSPORTER"/>
    <property type="match status" value="1"/>
</dbReference>
<dbReference type="InterPro" id="IPR036259">
    <property type="entry name" value="MFS_trans_sf"/>
</dbReference>
<accession>A0A8H6K409</accession>
<sequence>MNDKTLQPHSPIVPSSLVLSTSITNNNEKDAKAHDGADAIPETQEPTTQQGAAQSSSLTYPEGGTEAWCIVLGAFCATICVHGLPNAAAVFESYFSQNQLQERTPSELGWIFSIFLFVLYLLGFLVGPAFDKYGHRALVAAGSVVVVAGLVLLSFCSEYYQIILTFSVMTGLGASLLNTPAFAVIGHWFNTRRGLAMGFAATGGSVGGIIFPFVLQAALPRFGFAWSMRLLALIFLALAVPANLFIKTRLPPSQNFASIWPDVRLFRDAKFVFCCGGIFFMEYGVLIPLTYIISFAVSRGHDARAGYLLPILLNAGSVVGRAAPGFVADRIGRFNTIVLTVGLCMVSVFAIWLPVDGSWSALLAFAFIFGFASGGNVSLIPACIGQLCDSRDYGRFLSTAMISASFGTLTGIPLGGLLLNLRDPEMGWTALILFSGASYVVSLGCYTAARVLAVGWCPTAVF</sequence>
<feature type="transmembrane region" description="Helical" evidence="3">
    <location>
        <begin position="224"/>
        <end position="246"/>
    </location>
</feature>
<keyword evidence="6" id="KW-1185">Reference proteome</keyword>
<dbReference type="EMBL" id="WIGO01000200">
    <property type="protein sequence ID" value="KAF6824055.1"/>
    <property type="molecule type" value="Genomic_DNA"/>
</dbReference>
<dbReference type="PANTHER" id="PTHR11360:SF177">
    <property type="entry name" value="RIBOFLAVIN TRANSPORTER MCH5"/>
    <property type="match status" value="1"/>
</dbReference>
<dbReference type="SUPFAM" id="SSF103473">
    <property type="entry name" value="MFS general substrate transporter"/>
    <property type="match status" value="1"/>
</dbReference>
<dbReference type="GO" id="GO:0016020">
    <property type="term" value="C:membrane"/>
    <property type="evidence" value="ECO:0007669"/>
    <property type="project" value="UniProtKB-SubCell"/>
</dbReference>